<dbReference type="GeneID" id="60255173"/>
<name>A0A2V2A2S7_PSYIM</name>
<accession>A0A2V2A2S7</accession>
<dbReference type="AlphaFoldDB" id="A0A2V2A2S7"/>
<evidence type="ECO:0000313" key="2">
    <source>
        <dbReference type="EMBL" id="PWK12978.1"/>
    </source>
</evidence>
<protein>
    <submittedName>
        <fullName evidence="2">Uncharacterized protein</fullName>
    </submittedName>
</protein>
<proteinExistence type="predicted"/>
<feature type="signal peptide" evidence="1">
    <location>
        <begin position="1"/>
        <end position="19"/>
    </location>
</feature>
<comment type="caution">
    <text evidence="2">The sequence shown here is derived from an EMBL/GenBank/DDBJ whole genome shotgun (WGS) entry which is preliminary data.</text>
</comment>
<dbReference type="PROSITE" id="PS51257">
    <property type="entry name" value="PROKAR_LIPOPROTEIN"/>
    <property type="match status" value="1"/>
</dbReference>
<dbReference type="RefSeq" id="WP_109591051.1">
    <property type="nucleotide sequence ID" value="NZ_CAJGZY010000007.1"/>
</dbReference>
<dbReference type="EMBL" id="QGGM01000006">
    <property type="protein sequence ID" value="PWK12978.1"/>
    <property type="molecule type" value="Genomic_DNA"/>
</dbReference>
<gene>
    <name evidence="2" type="ORF">C8D84_106108</name>
</gene>
<sequence length="307" mass="34262">MNKSMVLPIALSLLTFTLAGCGGEDDGIYGSGSSKITLTSFDNSYDKQAKDSAIARIDETYRTGEREIKIKNIVNNYSNQGLNTLDRTVLADNFEGRLDNKDIEVDNRTVKRPIYEKDSNNKLDYETNYKTLNLSGLQANSYSAGTNINNSRGILTDLNNYPKIPANAEFPIGSVCYIPVVESESSFLAFNDKNKTGYTSLDKWIDAAENRFSDDRGYRTSEFGVGIGNKQKAAQVTFFEYRNQPAYQYNGVEYNDDTDDKNAIYEANYVAKGVMNPNTNSIRGVVDCTIVNEVAGDFLAAQIKRYY</sequence>
<organism evidence="2 3">
    <name type="scientific">Psychrobacter immobilis</name>
    <dbReference type="NCBI Taxonomy" id="498"/>
    <lineage>
        <taxon>Bacteria</taxon>
        <taxon>Pseudomonadati</taxon>
        <taxon>Pseudomonadota</taxon>
        <taxon>Gammaproteobacteria</taxon>
        <taxon>Moraxellales</taxon>
        <taxon>Moraxellaceae</taxon>
        <taxon>Psychrobacter</taxon>
    </lineage>
</organism>
<feature type="chain" id="PRO_5016103510" evidence="1">
    <location>
        <begin position="20"/>
        <end position="307"/>
    </location>
</feature>
<keyword evidence="1" id="KW-0732">Signal</keyword>
<dbReference type="Proteomes" id="UP000245655">
    <property type="component" value="Unassembled WGS sequence"/>
</dbReference>
<evidence type="ECO:0000313" key="3">
    <source>
        <dbReference type="Proteomes" id="UP000245655"/>
    </source>
</evidence>
<evidence type="ECO:0000256" key="1">
    <source>
        <dbReference type="SAM" id="SignalP"/>
    </source>
</evidence>
<reference evidence="2 3" key="1">
    <citation type="submission" date="2018-05" db="EMBL/GenBank/DDBJ databases">
        <title>Genomic Encyclopedia of Type Strains, Phase IV (KMG-IV): sequencing the most valuable type-strain genomes for metagenomic binning, comparative biology and taxonomic classification.</title>
        <authorList>
            <person name="Goeker M."/>
        </authorList>
    </citation>
    <scope>NUCLEOTIDE SEQUENCE [LARGE SCALE GENOMIC DNA]</scope>
    <source>
        <strain evidence="2 3">DSM 7229</strain>
    </source>
</reference>
<keyword evidence="3" id="KW-1185">Reference proteome</keyword>